<organism evidence="4 5">
    <name type="scientific">Penicillium argentinense</name>
    <dbReference type="NCBI Taxonomy" id="1131581"/>
    <lineage>
        <taxon>Eukaryota</taxon>
        <taxon>Fungi</taxon>
        <taxon>Dikarya</taxon>
        <taxon>Ascomycota</taxon>
        <taxon>Pezizomycotina</taxon>
        <taxon>Eurotiomycetes</taxon>
        <taxon>Eurotiomycetidae</taxon>
        <taxon>Eurotiales</taxon>
        <taxon>Aspergillaceae</taxon>
        <taxon>Penicillium</taxon>
    </lineage>
</organism>
<accession>A0A9W9KAW5</accession>
<dbReference type="PROSITE" id="PS50088">
    <property type="entry name" value="ANK_REPEAT"/>
    <property type="match status" value="4"/>
</dbReference>
<proteinExistence type="predicted"/>
<dbReference type="AlphaFoldDB" id="A0A9W9KAW5"/>
<evidence type="ECO:0000313" key="5">
    <source>
        <dbReference type="Proteomes" id="UP001149074"/>
    </source>
</evidence>
<dbReference type="InterPro" id="IPR054471">
    <property type="entry name" value="GPIID_WHD"/>
</dbReference>
<feature type="repeat" description="ANK" evidence="1">
    <location>
        <begin position="424"/>
        <end position="456"/>
    </location>
</feature>
<dbReference type="Proteomes" id="UP001149074">
    <property type="component" value="Unassembled WGS sequence"/>
</dbReference>
<reference evidence="4" key="2">
    <citation type="journal article" date="2023" name="IMA Fungus">
        <title>Comparative genomic study of the Penicillium genus elucidates a diverse pangenome and 15 lateral gene transfer events.</title>
        <authorList>
            <person name="Petersen C."/>
            <person name="Sorensen T."/>
            <person name="Nielsen M.R."/>
            <person name="Sondergaard T.E."/>
            <person name="Sorensen J.L."/>
            <person name="Fitzpatrick D.A."/>
            <person name="Frisvad J.C."/>
            <person name="Nielsen K.L."/>
        </authorList>
    </citation>
    <scope>NUCLEOTIDE SEQUENCE</scope>
    <source>
        <strain evidence="4">IBT 30761</strain>
    </source>
</reference>
<evidence type="ECO:0000256" key="2">
    <source>
        <dbReference type="SAM" id="MobiDB-lite"/>
    </source>
</evidence>
<dbReference type="PANTHER" id="PTHR10039:SF16">
    <property type="entry name" value="GPI INOSITOL-DEACYLASE"/>
    <property type="match status" value="1"/>
</dbReference>
<dbReference type="InterPro" id="IPR036770">
    <property type="entry name" value="Ankyrin_rpt-contain_sf"/>
</dbReference>
<evidence type="ECO:0000256" key="1">
    <source>
        <dbReference type="PROSITE-ProRule" id="PRU00023"/>
    </source>
</evidence>
<dbReference type="PANTHER" id="PTHR10039">
    <property type="entry name" value="AMELOGENIN"/>
    <property type="match status" value="1"/>
</dbReference>
<dbReference type="Pfam" id="PF22939">
    <property type="entry name" value="WHD_GPIID"/>
    <property type="match status" value="1"/>
</dbReference>
<evidence type="ECO:0000259" key="3">
    <source>
        <dbReference type="Pfam" id="PF22939"/>
    </source>
</evidence>
<gene>
    <name evidence="4" type="ORF">N7532_006404</name>
</gene>
<dbReference type="Gene3D" id="1.25.40.20">
    <property type="entry name" value="Ankyrin repeat-containing domain"/>
    <property type="match status" value="1"/>
</dbReference>
<keyword evidence="1" id="KW-0040">ANK repeat</keyword>
<dbReference type="OrthoDB" id="4772757at2759"/>
<dbReference type="SMART" id="SM00248">
    <property type="entry name" value="ANK"/>
    <property type="match status" value="4"/>
</dbReference>
<dbReference type="Pfam" id="PF12796">
    <property type="entry name" value="Ank_2"/>
    <property type="match status" value="1"/>
</dbReference>
<name>A0A9W9KAW5_9EURO</name>
<reference evidence="4" key="1">
    <citation type="submission" date="2022-11" db="EMBL/GenBank/DDBJ databases">
        <authorList>
            <person name="Petersen C."/>
        </authorList>
    </citation>
    <scope>NUCLEOTIDE SEQUENCE</scope>
    <source>
        <strain evidence="4">IBT 30761</strain>
    </source>
</reference>
<keyword evidence="5" id="KW-1185">Reference proteome</keyword>
<sequence>MTSRNELDIRESLHPSRDQDLPLRNSEVDRDIANFVSYQLKNDEKLQRWKAHHDEFEAKLTTSAQGVFRYVECQFKAIRRVRNQVQLGKCLNTLPRDLDETYERILCNIDEEYVEDVRRVLTLLCFSTRPLTANELIDAHAVDLNESQLDRDGRSYEQDDLIDICLGLIEIAAPEEDNRQNTLTVRIAHFSVQEYLHPDMPGLPPGANSLDKSKLTEFPFAHFAAMHWFHHYSISSSEAKPAIEQLASKLFKDDMKAFVTWIRLHDMDRPWDMSVGYNRLVTDMALPLYYAALLGLESVLNSILAIATRDRGSSETVNINSRGGRYGNALQAAADKGHEKLVQTLLDRGADIKAQGGVYGNALQAASEGGHKKIVQMLLDRGTDVNAQGGYYGNDLQAASHGGLENVVQMLLDRGADVNTQGGEHGNALLAAADGGHKKQVQMLLDRGADVNADRQL</sequence>
<feature type="region of interest" description="Disordered" evidence="2">
    <location>
        <begin position="1"/>
        <end position="22"/>
    </location>
</feature>
<dbReference type="Pfam" id="PF13637">
    <property type="entry name" value="Ank_4"/>
    <property type="match status" value="1"/>
</dbReference>
<feature type="repeat" description="ANK" evidence="1">
    <location>
        <begin position="325"/>
        <end position="357"/>
    </location>
</feature>
<dbReference type="EMBL" id="JAPQKI010000005">
    <property type="protein sequence ID" value="KAJ5099403.1"/>
    <property type="molecule type" value="Genomic_DNA"/>
</dbReference>
<comment type="caution">
    <text evidence="4">The sequence shown here is derived from an EMBL/GenBank/DDBJ whole genome shotgun (WGS) entry which is preliminary data.</text>
</comment>
<feature type="repeat" description="ANK" evidence="1">
    <location>
        <begin position="361"/>
        <end position="390"/>
    </location>
</feature>
<feature type="repeat" description="ANK" evidence="1">
    <location>
        <begin position="398"/>
        <end position="423"/>
    </location>
</feature>
<protein>
    <recommendedName>
        <fullName evidence="3">GPI inositol-deacylase winged helix domain-containing protein</fullName>
    </recommendedName>
</protein>
<dbReference type="SUPFAM" id="SSF48403">
    <property type="entry name" value="Ankyrin repeat"/>
    <property type="match status" value="1"/>
</dbReference>
<dbReference type="RefSeq" id="XP_056475057.1">
    <property type="nucleotide sequence ID" value="XM_056618898.1"/>
</dbReference>
<feature type="domain" description="GPI inositol-deacylase winged helix" evidence="3">
    <location>
        <begin position="115"/>
        <end position="199"/>
    </location>
</feature>
<dbReference type="PROSITE" id="PS50297">
    <property type="entry name" value="ANK_REP_REGION"/>
    <property type="match status" value="2"/>
</dbReference>
<dbReference type="GeneID" id="81357877"/>
<evidence type="ECO:0000313" key="4">
    <source>
        <dbReference type="EMBL" id="KAJ5099403.1"/>
    </source>
</evidence>
<dbReference type="InterPro" id="IPR002110">
    <property type="entry name" value="Ankyrin_rpt"/>
</dbReference>